<reference evidence="6" key="1">
    <citation type="journal article" date="2019" name="Int. J. Syst. Evol. Microbiol.">
        <title>The Global Catalogue of Microorganisms (GCM) 10K type strain sequencing project: providing services to taxonomists for standard genome sequencing and annotation.</title>
        <authorList>
            <consortium name="The Broad Institute Genomics Platform"/>
            <consortium name="The Broad Institute Genome Sequencing Center for Infectious Disease"/>
            <person name="Wu L."/>
            <person name="Ma J."/>
        </authorList>
    </citation>
    <scope>NUCLEOTIDE SEQUENCE [LARGE SCALE GENOMIC DNA]</scope>
    <source>
        <strain evidence="6">JCM 18304</strain>
    </source>
</reference>
<dbReference type="Pfam" id="PF03422">
    <property type="entry name" value="CBM_6"/>
    <property type="match status" value="1"/>
</dbReference>
<proteinExistence type="inferred from homology"/>
<accession>A0ABP9SKF4</accession>
<dbReference type="InterPro" id="IPR013783">
    <property type="entry name" value="Ig-like_fold"/>
</dbReference>
<dbReference type="InterPro" id="IPR017853">
    <property type="entry name" value="GH"/>
</dbReference>
<gene>
    <name evidence="5" type="ORF">GCM10023322_68920</name>
</gene>
<dbReference type="Pfam" id="PF14310">
    <property type="entry name" value="Fn3-like"/>
    <property type="match status" value="1"/>
</dbReference>
<dbReference type="InterPro" id="IPR036881">
    <property type="entry name" value="Glyco_hydro_3_C_sf"/>
</dbReference>
<protein>
    <submittedName>
        <fullName evidence="5">Glycoside hydrolase family 3 protein</fullName>
    </submittedName>
</protein>
<dbReference type="CDD" id="cd04084">
    <property type="entry name" value="CBM6_xylanase-like"/>
    <property type="match status" value="1"/>
</dbReference>
<dbReference type="InterPro" id="IPR005084">
    <property type="entry name" value="CBM6"/>
</dbReference>
<dbReference type="Pfam" id="PF01915">
    <property type="entry name" value="Glyco_hydro_3_C"/>
    <property type="match status" value="1"/>
</dbReference>
<sequence length="961" mass="101807">MGEPDSFQNADLPLAQRVSDLMNRLTLAEKVGLLHQHQAPVDRLGIGPFHTGTEALHGLAWLGPATVFPQAIGLASTWSPELVQRVGAAVGDEARGFHHKNPDRGGLNVWAPVVNLLRDPRWGRNEEGYSEDPLLTGVLATAYARGLRGDHPTFLKTAPTLKHFLGYNNETRRDTTSSNLPPRVLREYELPAFAAPVRAGAAVAVMASYNLVNGRPAHLSPLLAAELRGWSEDEILVVSDAQAPSNVVDAQHYYPDHVSGHAALVRAGVDSFTDNGEHPTLTVERLSAALASGRLTEADVDAAVRRLLAIRFRLGEFDPPGSNPYEEITEEVINCPAHQDLAARAAREAMVLLKNDRALPLPASGLGSVAVLGPLADKVYPDWYSGTLPYATTARGGLAARLPDPGAVRYAEGVDRIALRVAAGAGAAAGRYVTADQAPTGGPLCAGADRAGPDTWLDVCDWGRGVLALRSVANGRYLTVDAGRALANESACPGGWVVNETFELVDRATEVIVRHLASGRFITIAPDGTLRADAGSAAEATGFTVELIDDGVAEAAAVAATADVAVVVVGNHPMINGRETEDRVDLGLPPDQERLVRAVYAANPRCVLVVTSSYPYAIGWADEHVPAILWSAHGGQEFGRALADALFGDAAPAGRLTQTWYRSAAQLPDLLDYDIVATDATYLYFRGTPLYPFGHGLTYSPVEYGGLRLSAPGAGPDGSVTAGGELTVSVEVSNAGDRATDEVVQLYTRQRGSRVKQPIRQLRGFRRVHLAPGERLTVRFVLRAAELAFWDVTRQRFVVERATHDVLVGRSSADIRCAAALSVAGETIPPRAALGRTLQAADFDGYAGITLCDAGPERGDAVTATEPGGWICFDGTDFGDGAARCRAELARVGSGPAAVTLRLDDPLDGPVVGALATECRSGRYGFATATAPCAARGIRDLYAVFDAPGVALRTLSFEALP</sequence>
<dbReference type="SUPFAM" id="SSF51445">
    <property type="entry name" value="(Trans)glycosidases"/>
    <property type="match status" value="1"/>
</dbReference>
<dbReference type="SMART" id="SM00606">
    <property type="entry name" value="CBD_IV"/>
    <property type="match status" value="1"/>
</dbReference>
<evidence type="ECO:0000259" key="4">
    <source>
        <dbReference type="PROSITE" id="PS51175"/>
    </source>
</evidence>
<dbReference type="CDD" id="cd23343">
    <property type="entry name" value="beta-trefoil_FSCN_BglX-like"/>
    <property type="match status" value="1"/>
</dbReference>
<dbReference type="PROSITE" id="PS51175">
    <property type="entry name" value="CBM6"/>
    <property type="match status" value="1"/>
</dbReference>
<evidence type="ECO:0000256" key="2">
    <source>
        <dbReference type="ARBA" id="ARBA00022729"/>
    </source>
</evidence>
<dbReference type="SUPFAM" id="SSF49785">
    <property type="entry name" value="Galactose-binding domain-like"/>
    <property type="match status" value="1"/>
</dbReference>
<dbReference type="InterPro" id="IPR001764">
    <property type="entry name" value="Glyco_hydro_3_N"/>
</dbReference>
<dbReference type="SMART" id="SM01217">
    <property type="entry name" value="Fn3_like"/>
    <property type="match status" value="1"/>
</dbReference>
<dbReference type="InterPro" id="IPR006584">
    <property type="entry name" value="Cellulose-bd_IV"/>
</dbReference>
<evidence type="ECO:0000313" key="6">
    <source>
        <dbReference type="Proteomes" id="UP001501570"/>
    </source>
</evidence>
<dbReference type="RefSeq" id="WP_345636859.1">
    <property type="nucleotide sequence ID" value="NZ_BAABJQ010000030.1"/>
</dbReference>
<comment type="caution">
    <text evidence="5">The sequence shown here is derived from an EMBL/GenBank/DDBJ whole genome shotgun (WGS) entry which is preliminary data.</text>
</comment>
<dbReference type="GO" id="GO:0016787">
    <property type="term" value="F:hydrolase activity"/>
    <property type="evidence" value="ECO:0007669"/>
    <property type="project" value="UniProtKB-KW"/>
</dbReference>
<dbReference type="PANTHER" id="PTHR42721:SF3">
    <property type="entry name" value="BETA-D-XYLOSIDASE 5-RELATED"/>
    <property type="match status" value="1"/>
</dbReference>
<dbReference type="Gene3D" id="3.40.50.1700">
    <property type="entry name" value="Glycoside hydrolase family 3 C-terminal domain"/>
    <property type="match status" value="1"/>
</dbReference>
<dbReference type="SUPFAM" id="SSF52279">
    <property type="entry name" value="Beta-D-glucan exohydrolase, C-terminal domain"/>
    <property type="match status" value="1"/>
</dbReference>
<comment type="similarity">
    <text evidence="1">Belongs to the glycosyl hydrolase 3 family.</text>
</comment>
<name>A0ABP9SKF4_9ACTN</name>
<dbReference type="Gene3D" id="2.60.40.10">
    <property type="entry name" value="Immunoglobulins"/>
    <property type="match status" value="1"/>
</dbReference>
<dbReference type="InterPro" id="IPR008979">
    <property type="entry name" value="Galactose-bd-like_sf"/>
</dbReference>
<evidence type="ECO:0000313" key="5">
    <source>
        <dbReference type="EMBL" id="GAA5197521.1"/>
    </source>
</evidence>
<dbReference type="InterPro" id="IPR036962">
    <property type="entry name" value="Glyco_hydro_3_N_sf"/>
</dbReference>
<dbReference type="EMBL" id="BAABJQ010000030">
    <property type="protein sequence ID" value="GAA5197521.1"/>
    <property type="molecule type" value="Genomic_DNA"/>
</dbReference>
<dbReference type="SUPFAM" id="SSF50405">
    <property type="entry name" value="Actin-crosslinking proteins"/>
    <property type="match status" value="1"/>
</dbReference>
<dbReference type="Gene3D" id="3.20.20.300">
    <property type="entry name" value="Glycoside hydrolase, family 3, N-terminal domain"/>
    <property type="match status" value="1"/>
</dbReference>
<dbReference type="Gene3D" id="2.60.120.380">
    <property type="match status" value="1"/>
</dbReference>
<dbReference type="PRINTS" id="PR00133">
    <property type="entry name" value="GLHYDRLASE3"/>
</dbReference>
<keyword evidence="3 5" id="KW-0378">Hydrolase</keyword>
<dbReference type="Proteomes" id="UP001501570">
    <property type="component" value="Unassembled WGS sequence"/>
</dbReference>
<dbReference type="InterPro" id="IPR002772">
    <property type="entry name" value="Glyco_hydro_3_C"/>
</dbReference>
<evidence type="ECO:0000256" key="1">
    <source>
        <dbReference type="ARBA" id="ARBA00005336"/>
    </source>
</evidence>
<dbReference type="Pfam" id="PF00933">
    <property type="entry name" value="Glyco_hydro_3"/>
    <property type="match status" value="1"/>
</dbReference>
<evidence type="ECO:0000256" key="3">
    <source>
        <dbReference type="ARBA" id="ARBA00022801"/>
    </source>
</evidence>
<dbReference type="InterPro" id="IPR026891">
    <property type="entry name" value="Fn3-like"/>
</dbReference>
<organism evidence="5 6">
    <name type="scientific">Rugosimonospora acidiphila</name>
    <dbReference type="NCBI Taxonomy" id="556531"/>
    <lineage>
        <taxon>Bacteria</taxon>
        <taxon>Bacillati</taxon>
        <taxon>Actinomycetota</taxon>
        <taxon>Actinomycetes</taxon>
        <taxon>Micromonosporales</taxon>
        <taxon>Micromonosporaceae</taxon>
        <taxon>Rugosimonospora</taxon>
    </lineage>
</organism>
<keyword evidence="2" id="KW-0732">Signal</keyword>
<dbReference type="InterPro" id="IPR044993">
    <property type="entry name" value="BXL"/>
</dbReference>
<dbReference type="Gene3D" id="2.60.120.260">
    <property type="entry name" value="Galactose-binding domain-like"/>
    <property type="match status" value="1"/>
</dbReference>
<keyword evidence="6" id="KW-1185">Reference proteome</keyword>
<dbReference type="PANTHER" id="PTHR42721">
    <property type="entry name" value="SUGAR HYDROLASE-RELATED"/>
    <property type="match status" value="1"/>
</dbReference>
<dbReference type="InterPro" id="IPR008999">
    <property type="entry name" value="Actin-crosslinking"/>
</dbReference>
<feature type="domain" description="CBM6" evidence="4">
    <location>
        <begin position="836"/>
        <end position="958"/>
    </location>
</feature>